<feature type="domain" description="Phosphatidylinositol-specific phospholipase C X" evidence="1">
    <location>
        <begin position="92"/>
        <end position="202"/>
    </location>
</feature>
<dbReference type="OrthoDB" id="1046782at2759"/>
<dbReference type="Pfam" id="PF00388">
    <property type="entry name" value="PI-PLC-X"/>
    <property type="match status" value="1"/>
</dbReference>
<keyword evidence="3" id="KW-1185">Reference proteome</keyword>
<dbReference type="PROSITE" id="PS50007">
    <property type="entry name" value="PIPLC_X_DOMAIN"/>
    <property type="match status" value="1"/>
</dbReference>
<dbReference type="InterPro" id="IPR051057">
    <property type="entry name" value="PI-PLC_domain"/>
</dbReference>
<comment type="caution">
    <text evidence="2">The sequence shown here is derived from an EMBL/GenBank/DDBJ whole genome shotgun (WGS) entry which is preliminary data.</text>
</comment>
<sequence>MHFNISDIGKSVANLSKSVVDTATSATRNASDAVSHLVDGRKQLAEERNDLRSLLESSGDAFPGSDFRPSDRKMWMSELGPDRLRINQIVWPGTHDSATNGIGVPLVTRPFAECQTLSIYDQLAAGARALDVRVEQSRHVAHGIIKSYSVDVILDDLKKFLAETEAEVVLLEIRTEFGHEDPPEFENYLVDQLGDVLIPHDEAVFGKTIAEVLPGRVICVWKPRKSPAPAAGSKLWGAGYLRDNWIDSFQPKTKFDSNMKHLSEQPPVTERRYFYRVENTVTPNAENPVVKMVDDEIMPYARLFVSQAFAGGVANRLQVYSTDFIDGDFVDLCAGVTHARLEGQA</sequence>
<reference evidence="2 3" key="1">
    <citation type="submission" date="2020-08" db="EMBL/GenBank/DDBJ databases">
        <title>Plant Genome Project.</title>
        <authorList>
            <person name="Zhang R.-G."/>
        </authorList>
    </citation>
    <scope>NUCLEOTIDE SEQUENCE [LARGE SCALE GENOMIC DNA]</scope>
    <source>
        <tissue evidence="2">Rhizome</tissue>
    </source>
</reference>
<evidence type="ECO:0000259" key="1">
    <source>
        <dbReference type="Pfam" id="PF00388"/>
    </source>
</evidence>
<name>A0A8J5HV18_ZINOF</name>
<protein>
    <recommendedName>
        <fullName evidence="1">Phosphatidylinositol-specific phospholipase C X domain-containing protein</fullName>
    </recommendedName>
</protein>
<proteinExistence type="predicted"/>
<dbReference type="Proteomes" id="UP000734854">
    <property type="component" value="Unassembled WGS sequence"/>
</dbReference>
<dbReference type="PANTHER" id="PTHR13593:SF113">
    <property type="entry name" value="SI:DKEY-266F7.9"/>
    <property type="match status" value="1"/>
</dbReference>
<dbReference type="EMBL" id="JACMSC010000004">
    <property type="protein sequence ID" value="KAG6525859.1"/>
    <property type="molecule type" value="Genomic_DNA"/>
</dbReference>
<dbReference type="AlphaFoldDB" id="A0A8J5HV18"/>
<gene>
    <name evidence="2" type="ORF">ZIOFF_015830</name>
</gene>
<dbReference type="InterPro" id="IPR000909">
    <property type="entry name" value="PLipase_C_PInositol-sp_X_dom"/>
</dbReference>
<dbReference type="PANTHER" id="PTHR13593">
    <property type="match status" value="1"/>
</dbReference>
<accession>A0A8J5HV18</accession>
<organism evidence="2 3">
    <name type="scientific">Zingiber officinale</name>
    <name type="common">Ginger</name>
    <name type="synonym">Amomum zingiber</name>
    <dbReference type="NCBI Taxonomy" id="94328"/>
    <lineage>
        <taxon>Eukaryota</taxon>
        <taxon>Viridiplantae</taxon>
        <taxon>Streptophyta</taxon>
        <taxon>Embryophyta</taxon>
        <taxon>Tracheophyta</taxon>
        <taxon>Spermatophyta</taxon>
        <taxon>Magnoliopsida</taxon>
        <taxon>Liliopsida</taxon>
        <taxon>Zingiberales</taxon>
        <taxon>Zingiberaceae</taxon>
        <taxon>Zingiber</taxon>
    </lineage>
</organism>
<dbReference type="GO" id="GO:0008081">
    <property type="term" value="F:phosphoric diester hydrolase activity"/>
    <property type="evidence" value="ECO:0007669"/>
    <property type="project" value="TreeGrafter"/>
</dbReference>
<evidence type="ECO:0000313" key="3">
    <source>
        <dbReference type="Proteomes" id="UP000734854"/>
    </source>
</evidence>
<evidence type="ECO:0000313" key="2">
    <source>
        <dbReference type="EMBL" id="KAG6525859.1"/>
    </source>
</evidence>